<dbReference type="AlphaFoldDB" id="A0AAV4PV53"/>
<dbReference type="SUPFAM" id="SSF48056">
    <property type="entry name" value="Di-copper centre-containing domain"/>
    <property type="match status" value="1"/>
</dbReference>
<keyword evidence="2" id="KW-1185">Reference proteome</keyword>
<dbReference type="Gene3D" id="1.10.1280.10">
    <property type="entry name" value="Di-copper center containing domain from catechol oxidase"/>
    <property type="match status" value="1"/>
</dbReference>
<proteinExistence type="predicted"/>
<name>A0AAV4PV53_CAEEX</name>
<reference evidence="1 2" key="1">
    <citation type="submission" date="2021-06" db="EMBL/GenBank/DDBJ databases">
        <title>Caerostris extrusa draft genome.</title>
        <authorList>
            <person name="Kono N."/>
            <person name="Arakawa K."/>
        </authorList>
    </citation>
    <scope>NUCLEOTIDE SEQUENCE [LARGE SCALE GENOMIC DNA]</scope>
</reference>
<protein>
    <submittedName>
        <fullName evidence="1">Uncharacterized protein</fullName>
    </submittedName>
</protein>
<comment type="caution">
    <text evidence="1">The sequence shown here is derived from an EMBL/GenBank/DDBJ whole genome shotgun (WGS) entry which is preliminary data.</text>
</comment>
<evidence type="ECO:0000313" key="1">
    <source>
        <dbReference type="EMBL" id="GIY01303.1"/>
    </source>
</evidence>
<accession>A0AAV4PV53</accession>
<sequence>MSWTPCIKRDVKGEVKAPTMIDVALALSKADFYEFTSAIQGISSYVHSFIGGDMETMNSPHDPVFILYMPLLIRCFGNGSSVIPIRS</sequence>
<dbReference type="InterPro" id="IPR008922">
    <property type="entry name" value="Di-copper_centre_dom_sf"/>
</dbReference>
<organism evidence="1 2">
    <name type="scientific">Caerostris extrusa</name>
    <name type="common">Bark spider</name>
    <name type="synonym">Caerostris bankana</name>
    <dbReference type="NCBI Taxonomy" id="172846"/>
    <lineage>
        <taxon>Eukaryota</taxon>
        <taxon>Metazoa</taxon>
        <taxon>Ecdysozoa</taxon>
        <taxon>Arthropoda</taxon>
        <taxon>Chelicerata</taxon>
        <taxon>Arachnida</taxon>
        <taxon>Araneae</taxon>
        <taxon>Araneomorphae</taxon>
        <taxon>Entelegynae</taxon>
        <taxon>Araneoidea</taxon>
        <taxon>Araneidae</taxon>
        <taxon>Caerostris</taxon>
    </lineage>
</organism>
<dbReference type="Proteomes" id="UP001054945">
    <property type="component" value="Unassembled WGS sequence"/>
</dbReference>
<evidence type="ECO:0000313" key="2">
    <source>
        <dbReference type="Proteomes" id="UP001054945"/>
    </source>
</evidence>
<gene>
    <name evidence="1" type="primary">kcp</name>
    <name evidence="1" type="ORF">CEXT_250961</name>
</gene>
<dbReference type="EMBL" id="BPLR01005297">
    <property type="protein sequence ID" value="GIY01303.1"/>
    <property type="molecule type" value="Genomic_DNA"/>
</dbReference>